<keyword evidence="3" id="KW-1185">Reference proteome</keyword>
<dbReference type="Pfam" id="PF20498">
    <property type="entry name" value="DUF6728"/>
    <property type="match status" value="1"/>
</dbReference>
<feature type="transmembrane region" description="Helical" evidence="1">
    <location>
        <begin position="21"/>
        <end position="40"/>
    </location>
</feature>
<evidence type="ECO:0000256" key="1">
    <source>
        <dbReference type="SAM" id="Phobius"/>
    </source>
</evidence>
<sequence length="47" mass="5717">MYFFRKKDTNRPHNINLKIMHIINATAIIMFIGGIIWKLLQWFVLKK</sequence>
<reference evidence="3" key="1">
    <citation type="journal article" date="2019" name="Int. J. Syst. Evol. Microbiol.">
        <title>The Global Catalogue of Microorganisms (GCM) 10K type strain sequencing project: providing services to taxonomists for standard genome sequencing and annotation.</title>
        <authorList>
            <consortium name="The Broad Institute Genomics Platform"/>
            <consortium name="The Broad Institute Genome Sequencing Center for Infectious Disease"/>
            <person name="Wu L."/>
            <person name="Ma J."/>
        </authorList>
    </citation>
    <scope>NUCLEOTIDE SEQUENCE [LARGE SCALE GENOMIC DNA]</scope>
    <source>
        <strain evidence="3">CCUG 63418</strain>
    </source>
</reference>
<evidence type="ECO:0000313" key="3">
    <source>
        <dbReference type="Proteomes" id="UP001596958"/>
    </source>
</evidence>
<gene>
    <name evidence="2" type="ORF">ACFQZS_15300</name>
</gene>
<comment type="caution">
    <text evidence="2">The sequence shown here is derived from an EMBL/GenBank/DDBJ whole genome shotgun (WGS) entry which is preliminary data.</text>
</comment>
<dbReference type="Proteomes" id="UP001596958">
    <property type="component" value="Unassembled WGS sequence"/>
</dbReference>
<keyword evidence="1" id="KW-0812">Transmembrane</keyword>
<name>A0ABW2YYS0_9SPHI</name>
<keyword evidence="1" id="KW-0472">Membrane</keyword>
<keyword evidence="1" id="KW-1133">Transmembrane helix</keyword>
<dbReference type="EMBL" id="JBHTHU010000020">
    <property type="protein sequence ID" value="MFD0751517.1"/>
    <property type="molecule type" value="Genomic_DNA"/>
</dbReference>
<organism evidence="2 3">
    <name type="scientific">Mucilaginibacter calamicampi</name>
    <dbReference type="NCBI Taxonomy" id="1302352"/>
    <lineage>
        <taxon>Bacteria</taxon>
        <taxon>Pseudomonadati</taxon>
        <taxon>Bacteroidota</taxon>
        <taxon>Sphingobacteriia</taxon>
        <taxon>Sphingobacteriales</taxon>
        <taxon>Sphingobacteriaceae</taxon>
        <taxon>Mucilaginibacter</taxon>
    </lineage>
</organism>
<protein>
    <submittedName>
        <fullName evidence="2">DUF6728 family protein</fullName>
    </submittedName>
</protein>
<evidence type="ECO:0000313" key="2">
    <source>
        <dbReference type="EMBL" id="MFD0751517.1"/>
    </source>
</evidence>
<accession>A0ABW2YYS0</accession>
<dbReference type="RefSeq" id="WP_377101785.1">
    <property type="nucleotide sequence ID" value="NZ_JBHTHU010000020.1"/>
</dbReference>
<proteinExistence type="predicted"/>
<dbReference type="InterPro" id="IPR046615">
    <property type="entry name" value="DUF6728"/>
</dbReference>